<protein>
    <recommendedName>
        <fullName evidence="7">Phage gp6-like head-tail connector protein</fullName>
    </recommendedName>
</protein>
<evidence type="ECO:0000313" key="5">
    <source>
        <dbReference type="Proteomes" id="UP000460881"/>
    </source>
</evidence>
<dbReference type="AlphaFoldDB" id="A0A6I1DLX5"/>
<evidence type="ECO:0000313" key="1">
    <source>
        <dbReference type="EMBL" id="KAB7339357.1"/>
    </source>
</evidence>
<name>A0A6I1DLX5_BIFLN</name>
<comment type="caution">
    <text evidence="1">The sequence shown here is derived from an EMBL/GenBank/DDBJ whole genome shotgun (WGS) entry which is preliminary data.</text>
</comment>
<evidence type="ECO:0008006" key="7">
    <source>
        <dbReference type="Google" id="ProtNLM"/>
    </source>
</evidence>
<sequence length="110" mass="11741">MTDETSELVALLRDEVNMPAGDNERLTAKIRTATTYVDAAIAGQTCPADVRRDCIVSCAADLYNSRDARFGVMSVADSTLEPFRVSTDPLRSVYPKLNAVGVMAGSLAVA</sequence>
<reference evidence="4 5" key="1">
    <citation type="journal article" date="2019" name="Nat. Med.">
        <title>A library of human gut bacterial isolates paired with longitudinal multiomics data enables mechanistic microbiome research.</title>
        <authorList>
            <person name="Poyet M."/>
            <person name="Groussin M."/>
            <person name="Gibbons S.M."/>
            <person name="Avila-Pacheco J."/>
            <person name="Jiang X."/>
            <person name="Kearney S.M."/>
            <person name="Perrotta A.R."/>
            <person name="Berdy B."/>
            <person name="Zhao S."/>
            <person name="Lieberman T.D."/>
            <person name="Swanson P.K."/>
            <person name="Smith M."/>
            <person name="Roesemann S."/>
            <person name="Alexander J.E."/>
            <person name="Rich S.A."/>
            <person name="Livny J."/>
            <person name="Vlamakis H."/>
            <person name="Clish C."/>
            <person name="Bullock K."/>
            <person name="Deik A."/>
            <person name="Scott J."/>
            <person name="Pierce K.A."/>
            <person name="Xavier R.J."/>
            <person name="Alm E.J."/>
        </authorList>
    </citation>
    <scope>NUCLEOTIDE SEQUENCE [LARGE SCALE GENOMIC DNA]</scope>
    <source>
        <strain evidence="3 6">BIOML-A37</strain>
        <strain evidence="2 5">BIOML-A55</strain>
        <strain evidence="1 4">BIOML-A65</strain>
    </source>
</reference>
<dbReference type="Proteomes" id="UP000460881">
    <property type="component" value="Unassembled WGS sequence"/>
</dbReference>
<evidence type="ECO:0000313" key="4">
    <source>
        <dbReference type="Proteomes" id="UP000430971"/>
    </source>
</evidence>
<accession>A0A6I1DLX5</accession>
<evidence type="ECO:0000313" key="6">
    <source>
        <dbReference type="Proteomes" id="UP000468842"/>
    </source>
</evidence>
<dbReference type="Proteomes" id="UP000468842">
    <property type="component" value="Unassembled WGS sequence"/>
</dbReference>
<dbReference type="EMBL" id="WDRC01000026">
    <property type="protein sequence ID" value="KAB7357401.1"/>
    <property type="molecule type" value="Genomic_DNA"/>
</dbReference>
<evidence type="ECO:0000313" key="2">
    <source>
        <dbReference type="EMBL" id="KAB7357401.1"/>
    </source>
</evidence>
<evidence type="ECO:0000313" key="3">
    <source>
        <dbReference type="EMBL" id="KAB7397209.1"/>
    </source>
</evidence>
<dbReference type="Proteomes" id="UP000430971">
    <property type="component" value="Unassembled WGS sequence"/>
</dbReference>
<organism evidence="1 4">
    <name type="scientific">Bifidobacterium longum</name>
    <dbReference type="NCBI Taxonomy" id="216816"/>
    <lineage>
        <taxon>Bacteria</taxon>
        <taxon>Bacillati</taxon>
        <taxon>Actinomycetota</taxon>
        <taxon>Actinomycetes</taxon>
        <taxon>Bifidobacteriales</taxon>
        <taxon>Bifidobacteriaceae</taxon>
        <taxon>Bifidobacterium</taxon>
    </lineage>
</organism>
<dbReference type="EMBL" id="WDRM01000004">
    <property type="protein sequence ID" value="KAB7339357.1"/>
    <property type="molecule type" value="Genomic_DNA"/>
</dbReference>
<gene>
    <name evidence="3" type="ORF">GBB40_00715</name>
    <name evidence="2" type="ORF">GBB63_09255</name>
    <name evidence="1" type="ORF">GBB73_02260</name>
</gene>
<dbReference type="EMBL" id="WDQK01000001">
    <property type="protein sequence ID" value="KAB7397209.1"/>
    <property type="molecule type" value="Genomic_DNA"/>
</dbReference>
<dbReference type="RefSeq" id="WP_007056495.1">
    <property type="nucleotide sequence ID" value="NZ_JAPQMY010000008.1"/>
</dbReference>
<proteinExistence type="predicted"/>